<sequence>MTVAIEAGKSYAPAREIAVALGLQVEWDRSTKTVKLRGWVGWIKTNKKKQGVLMDVGGTLAIVGAGYGLLSDKQVQALQQVFELLLAAF</sequence>
<evidence type="ECO:0000259" key="1">
    <source>
        <dbReference type="Pfam" id="PF07833"/>
    </source>
</evidence>
<dbReference type="Proteomes" id="UP000317713">
    <property type="component" value="Chromosome"/>
</dbReference>
<dbReference type="AlphaFoldDB" id="A0A517IGQ5"/>
<organism evidence="2 3">
    <name type="scientific">Brevibacillus brevis</name>
    <name type="common">Bacillus brevis</name>
    <dbReference type="NCBI Taxonomy" id="1393"/>
    <lineage>
        <taxon>Bacteria</taxon>
        <taxon>Bacillati</taxon>
        <taxon>Bacillota</taxon>
        <taxon>Bacilli</taxon>
        <taxon>Bacillales</taxon>
        <taxon>Paenibacillaceae</taxon>
        <taxon>Brevibacillus</taxon>
    </lineage>
</organism>
<accession>A0A517IGQ5</accession>
<dbReference type="Pfam" id="PF07833">
    <property type="entry name" value="Cu_amine_oxidN1"/>
    <property type="match status" value="1"/>
</dbReference>
<dbReference type="InterPro" id="IPR012854">
    <property type="entry name" value="Cu_amine_oxidase-like_N"/>
</dbReference>
<proteinExistence type="predicted"/>
<evidence type="ECO:0000313" key="2">
    <source>
        <dbReference type="EMBL" id="QDS38060.1"/>
    </source>
</evidence>
<feature type="domain" description="Copper amine oxidase-like N-terminal" evidence="1">
    <location>
        <begin position="4"/>
        <end position="63"/>
    </location>
</feature>
<dbReference type="EMBL" id="CP042161">
    <property type="protein sequence ID" value="QDS38060.1"/>
    <property type="molecule type" value="Genomic_DNA"/>
</dbReference>
<evidence type="ECO:0000313" key="3">
    <source>
        <dbReference type="Proteomes" id="UP000317713"/>
    </source>
</evidence>
<name>A0A517IGQ5_BREBE</name>
<gene>
    <name evidence="2" type="ORF">FPS98_06980</name>
</gene>
<protein>
    <recommendedName>
        <fullName evidence="1">Copper amine oxidase-like N-terminal domain-containing protein</fullName>
    </recommendedName>
</protein>
<reference evidence="2 3" key="1">
    <citation type="submission" date="2019-07" db="EMBL/GenBank/DDBJ databases">
        <title>Characterization of Brevibacillus brevis HK544, as a potential biocontrol agent.</title>
        <authorList>
            <person name="Kim H."/>
        </authorList>
    </citation>
    <scope>NUCLEOTIDE SEQUENCE [LARGE SCALE GENOMIC DNA]</scope>
    <source>
        <strain evidence="2 3">HK544</strain>
    </source>
</reference>